<sequence length="135" mass="15501">MWYLSLWDCCTVLRADRDTPVESLHVVLLGVAKYLYQLAVHNVPTSDHNTLVGHCQSFITTGLNADCVQAVPMVKYANNLVGKEFQLALQAAAFVLYEFLNEDERYVWATLGHLASYIFQTQIFNKEKYMEDLKY</sequence>
<organism evidence="1 2">
    <name type="scientific">Cronartium quercuum f. sp. fusiforme G11</name>
    <dbReference type="NCBI Taxonomy" id="708437"/>
    <lineage>
        <taxon>Eukaryota</taxon>
        <taxon>Fungi</taxon>
        <taxon>Dikarya</taxon>
        <taxon>Basidiomycota</taxon>
        <taxon>Pucciniomycotina</taxon>
        <taxon>Pucciniomycetes</taxon>
        <taxon>Pucciniales</taxon>
        <taxon>Coleosporiaceae</taxon>
        <taxon>Cronartium</taxon>
    </lineage>
</organism>
<dbReference type="AlphaFoldDB" id="A0A9P6TI60"/>
<proteinExistence type="predicted"/>
<dbReference type="Proteomes" id="UP000886653">
    <property type="component" value="Unassembled WGS sequence"/>
</dbReference>
<protein>
    <submittedName>
        <fullName evidence="1">Uncharacterized protein</fullName>
    </submittedName>
</protein>
<evidence type="ECO:0000313" key="1">
    <source>
        <dbReference type="EMBL" id="KAG0151478.1"/>
    </source>
</evidence>
<dbReference type="EMBL" id="MU167213">
    <property type="protein sequence ID" value="KAG0151478.1"/>
    <property type="molecule type" value="Genomic_DNA"/>
</dbReference>
<keyword evidence="2" id="KW-1185">Reference proteome</keyword>
<name>A0A9P6TI60_9BASI</name>
<dbReference type="PANTHER" id="PTHR31912">
    <property type="entry name" value="IP13529P"/>
    <property type="match status" value="1"/>
</dbReference>
<comment type="caution">
    <text evidence="1">The sequence shown here is derived from an EMBL/GenBank/DDBJ whole genome shotgun (WGS) entry which is preliminary data.</text>
</comment>
<dbReference type="PANTHER" id="PTHR31912:SF34">
    <property type="entry name" value="NOTOCHORD-RELATED PROTEIN"/>
    <property type="match status" value="1"/>
</dbReference>
<reference evidence="1" key="1">
    <citation type="submission" date="2013-11" db="EMBL/GenBank/DDBJ databases">
        <title>Genome sequence of the fusiform rust pathogen reveals effectors for host alternation and coevolution with pine.</title>
        <authorList>
            <consortium name="DOE Joint Genome Institute"/>
            <person name="Smith K."/>
            <person name="Pendleton A."/>
            <person name="Kubisiak T."/>
            <person name="Anderson C."/>
            <person name="Salamov A."/>
            <person name="Aerts A."/>
            <person name="Riley R."/>
            <person name="Clum A."/>
            <person name="Lindquist E."/>
            <person name="Ence D."/>
            <person name="Campbell M."/>
            <person name="Kronenberg Z."/>
            <person name="Feau N."/>
            <person name="Dhillon B."/>
            <person name="Hamelin R."/>
            <person name="Burleigh J."/>
            <person name="Smith J."/>
            <person name="Yandell M."/>
            <person name="Nelson C."/>
            <person name="Grigoriev I."/>
            <person name="Davis J."/>
        </authorList>
    </citation>
    <scope>NUCLEOTIDE SEQUENCE</scope>
    <source>
        <strain evidence="1">G11</strain>
    </source>
</reference>
<gene>
    <name evidence="1" type="ORF">CROQUDRAFT_36784</name>
</gene>
<evidence type="ECO:0000313" key="2">
    <source>
        <dbReference type="Proteomes" id="UP000886653"/>
    </source>
</evidence>
<accession>A0A9P6TI60</accession>
<dbReference type="OrthoDB" id="2506088at2759"/>